<gene>
    <name evidence="1" type="ORF">MPH_08676</name>
</gene>
<dbReference type="HOGENOM" id="CLU_2146339_0_0_1"/>
<dbReference type="AlphaFoldDB" id="K2QWH8"/>
<sequence length="112" mass="12615">MEAPAQTTQMASRKIFPNLSAHGAPLQSIQMRNEGFFSSTCSEGEKEVVLEFKKRLPAQILGEASRFFVPTGGYVRFELPDQVLMWAQLALKNLTHLHSELSLCTSDQERIF</sequence>
<reference evidence="1 2" key="1">
    <citation type="journal article" date="2012" name="BMC Genomics">
        <title>Tools to kill: Genome of one of the most destructive plant pathogenic fungi Macrophomina phaseolina.</title>
        <authorList>
            <person name="Islam M.S."/>
            <person name="Haque M.S."/>
            <person name="Islam M.M."/>
            <person name="Emdad E.M."/>
            <person name="Halim A."/>
            <person name="Hossen Q.M.M."/>
            <person name="Hossain M.Z."/>
            <person name="Ahmed B."/>
            <person name="Rahim S."/>
            <person name="Rahman M.S."/>
            <person name="Alam M.M."/>
            <person name="Hou S."/>
            <person name="Wan X."/>
            <person name="Saito J.A."/>
            <person name="Alam M."/>
        </authorList>
    </citation>
    <scope>NUCLEOTIDE SEQUENCE [LARGE SCALE GENOMIC DNA]</scope>
    <source>
        <strain evidence="1 2">MS6</strain>
    </source>
</reference>
<dbReference type="InParanoid" id="K2QWH8"/>
<evidence type="ECO:0000313" key="2">
    <source>
        <dbReference type="Proteomes" id="UP000007129"/>
    </source>
</evidence>
<name>K2QWH8_MACPH</name>
<evidence type="ECO:0000313" key="1">
    <source>
        <dbReference type="EMBL" id="EKG14136.1"/>
    </source>
</evidence>
<dbReference type="Proteomes" id="UP000007129">
    <property type="component" value="Unassembled WGS sequence"/>
</dbReference>
<comment type="caution">
    <text evidence="1">The sequence shown here is derived from an EMBL/GenBank/DDBJ whole genome shotgun (WGS) entry which is preliminary data.</text>
</comment>
<proteinExistence type="predicted"/>
<dbReference type="EMBL" id="AHHD01000369">
    <property type="protein sequence ID" value="EKG14136.1"/>
    <property type="molecule type" value="Genomic_DNA"/>
</dbReference>
<protein>
    <submittedName>
        <fullName evidence="1">Uncharacterized protein</fullName>
    </submittedName>
</protein>
<accession>K2QWH8</accession>
<organism evidence="1 2">
    <name type="scientific">Macrophomina phaseolina (strain MS6)</name>
    <name type="common">Charcoal rot fungus</name>
    <dbReference type="NCBI Taxonomy" id="1126212"/>
    <lineage>
        <taxon>Eukaryota</taxon>
        <taxon>Fungi</taxon>
        <taxon>Dikarya</taxon>
        <taxon>Ascomycota</taxon>
        <taxon>Pezizomycotina</taxon>
        <taxon>Dothideomycetes</taxon>
        <taxon>Dothideomycetes incertae sedis</taxon>
        <taxon>Botryosphaeriales</taxon>
        <taxon>Botryosphaeriaceae</taxon>
        <taxon>Macrophomina</taxon>
    </lineage>
</organism>
<dbReference type="VEuPathDB" id="FungiDB:MPH_08676"/>